<evidence type="ECO:0000256" key="3">
    <source>
        <dbReference type="ARBA" id="ARBA00022525"/>
    </source>
</evidence>
<evidence type="ECO:0000256" key="6">
    <source>
        <dbReference type="ARBA" id="ARBA00023157"/>
    </source>
</evidence>
<evidence type="ECO:0000256" key="7">
    <source>
        <dbReference type="ARBA" id="ARBA00037228"/>
    </source>
</evidence>
<comment type="subcellular location">
    <subcellularLocation>
        <location evidence="1">Secreted</location>
    </subcellularLocation>
</comment>
<dbReference type="AlphaFoldDB" id="A0A8X7V4E0"/>
<protein>
    <submittedName>
        <fullName evidence="9">Uncharacterized protein</fullName>
    </submittedName>
</protein>
<keyword evidence="10" id="KW-1185">Reference proteome</keyword>
<gene>
    <name evidence="9" type="ORF">Bca52824_031636</name>
</gene>
<evidence type="ECO:0000313" key="10">
    <source>
        <dbReference type="Proteomes" id="UP000886595"/>
    </source>
</evidence>
<dbReference type="InterPro" id="IPR008801">
    <property type="entry name" value="RALF"/>
</dbReference>
<evidence type="ECO:0000256" key="5">
    <source>
        <dbReference type="ARBA" id="ARBA00022729"/>
    </source>
</evidence>
<dbReference type="Pfam" id="PF05498">
    <property type="entry name" value="RALF"/>
    <property type="match status" value="1"/>
</dbReference>
<proteinExistence type="inferred from homology"/>
<dbReference type="GO" id="GO:0005179">
    <property type="term" value="F:hormone activity"/>
    <property type="evidence" value="ECO:0007669"/>
    <property type="project" value="UniProtKB-KW"/>
</dbReference>
<evidence type="ECO:0000256" key="4">
    <source>
        <dbReference type="ARBA" id="ARBA00022702"/>
    </source>
</evidence>
<keyword evidence="4" id="KW-0372">Hormone</keyword>
<accession>A0A8X7V4E0</accession>
<reference evidence="9 10" key="1">
    <citation type="submission" date="2020-02" db="EMBL/GenBank/DDBJ databases">
        <authorList>
            <person name="Ma Q."/>
            <person name="Huang Y."/>
            <person name="Song X."/>
            <person name="Pei D."/>
        </authorList>
    </citation>
    <scope>NUCLEOTIDE SEQUENCE [LARGE SCALE GENOMIC DNA]</scope>
    <source>
        <strain evidence="9">Sxm20200214</strain>
        <tissue evidence="9">Leaf</tissue>
    </source>
</reference>
<evidence type="ECO:0000256" key="8">
    <source>
        <dbReference type="SAM" id="SignalP"/>
    </source>
</evidence>
<dbReference type="GO" id="GO:0005576">
    <property type="term" value="C:extracellular region"/>
    <property type="evidence" value="ECO:0007669"/>
    <property type="project" value="UniProtKB-SubCell"/>
</dbReference>
<comment type="similarity">
    <text evidence="2">Belongs to the plant rapid alkalinization factor (RALF) family.</text>
</comment>
<keyword evidence="6" id="KW-1015">Disulfide bond</keyword>
<comment type="function">
    <text evidence="7">Cell signaling peptide that may regulate plant stress, growth, and development. Mediates a rapid alkalinization of extracellular space by mediating a transient increase in the cytoplasmic Ca(2+) concentration leading to a calcium-dependent signaling events through a cell surface receptor and a concomitant activation of some intracellular mitogen-activated protein kinases.</text>
</comment>
<dbReference type="PANTHER" id="PTHR34270:SF5">
    <property type="entry name" value="PROTEIN RALF-LIKE 10-RELATED"/>
    <property type="match status" value="1"/>
</dbReference>
<evidence type="ECO:0000256" key="2">
    <source>
        <dbReference type="ARBA" id="ARBA00009178"/>
    </source>
</evidence>
<evidence type="ECO:0000313" key="9">
    <source>
        <dbReference type="EMBL" id="KAG2302985.1"/>
    </source>
</evidence>
<evidence type="ECO:0000256" key="1">
    <source>
        <dbReference type="ARBA" id="ARBA00004613"/>
    </source>
</evidence>
<feature type="chain" id="PRO_5036456158" evidence="8">
    <location>
        <begin position="18"/>
        <end position="66"/>
    </location>
</feature>
<name>A0A8X7V4E0_BRACI</name>
<dbReference type="EMBL" id="JAAMPC010000007">
    <property type="protein sequence ID" value="KAG2302985.1"/>
    <property type="molecule type" value="Genomic_DNA"/>
</dbReference>
<feature type="signal peptide" evidence="8">
    <location>
        <begin position="1"/>
        <end position="17"/>
    </location>
</feature>
<dbReference type="GO" id="GO:0040008">
    <property type="term" value="P:regulation of growth"/>
    <property type="evidence" value="ECO:0007669"/>
    <property type="project" value="UniProtKB-ARBA"/>
</dbReference>
<keyword evidence="3" id="KW-0964">Secreted</keyword>
<dbReference type="PANTHER" id="PTHR34270">
    <property type="entry name" value="PROTEIN RALF-LIKE 15-RELATED"/>
    <property type="match status" value="1"/>
</dbReference>
<comment type="caution">
    <text evidence="9">The sequence shown here is derived from an EMBL/GenBank/DDBJ whole genome shotgun (WGS) entry which is preliminary data.</text>
</comment>
<keyword evidence="5 8" id="KW-0732">Signal</keyword>
<organism evidence="9 10">
    <name type="scientific">Brassica carinata</name>
    <name type="common">Ethiopian mustard</name>
    <name type="synonym">Abyssinian cabbage</name>
    <dbReference type="NCBI Taxonomy" id="52824"/>
    <lineage>
        <taxon>Eukaryota</taxon>
        <taxon>Viridiplantae</taxon>
        <taxon>Streptophyta</taxon>
        <taxon>Embryophyta</taxon>
        <taxon>Tracheophyta</taxon>
        <taxon>Spermatophyta</taxon>
        <taxon>Magnoliopsida</taxon>
        <taxon>eudicotyledons</taxon>
        <taxon>Gunneridae</taxon>
        <taxon>Pentapetalae</taxon>
        <taxon>rosids</taxon>
        <taxon>malvids</taxon>
        <taxon>Brassicales</taxon>
        <taxon>Brassicaceae</taxon>
        <taxon>Brassiceae</taxon>
        <taxon>Brassica</taxon>
    </lineage>
</organism>
<sequence>MNTWVICLLVICALVVTVPMEGRNYIGGAVIEPCSGPNPLPGCNPPKVPANNYTRGCFKYTRCDRG</sequence>
<dbReference type="Proteomes" id="UP000886595">
    <property type="component" value="Unassembled WGS sequence"/>
</dbReference>